<dbReference type="Proteomes" id="UP000182241">
    <property type="component" value="Unassembled WGS sequence"/>
</dbReference>
<dbReference type="AlphaFoldDB" id="A0A1H5AW62"/>
<dbReference type="OrthoDB" id="4371474at2"/>
<dbReference type="RefSeq" id="WP_068741359.1">
    <property type="nucleotide sequence ID" value="NZ_CBDRGN010000002.1"/>
</dbReference>
<organism evidence="3 4">
    <name type="scientific">Tsukamurella tyrosinosolvens</name>
    <dbReference type="NCBI Taxonomy" id="57704"/>
    <lineage>
        <taxon>Bacteria</taxon>
        <taxon>Bacillati</taxon>
        <taxon>Actinomycetota</taxon>
        <taxon>Actinomycetes</taxon>
        <taxon>Mycobacteriales</taxon>
        <taxon>Tsukamurellaceae</taxon>
        <taxon>Tsukamurella</taxon>
    </lineage>
</organism>
<dbReference type="PANTHER" id="PTHR33371">
    <property type="entry name" value="INTERMEMBRANE PHOSPHOLIPID TRANSPORT SYSTEM BINDING PROTEIN MLAD-RELATED"/>
    <property type="match status" value="1"/>
</dbReference>
<name>A0A1H5AW62_TSUTY</name>
<accession>A0A1H5AW62</accession>
<feature type="compositionally biased region" description="Low complexity" evidence="1">
    <location>
        <begin position="318"/>
        <end position="360"/>
    </location>
</feature>
<dbReference type="PANTHER" id="PTHR33371:SF4">
    <property type="entry name" value="INTERMEMBRANE PHOSPHOLIPID TRANSPORT SYSTEM BINDING PROTEIN MLAD"/>
    <property type="match status" value="1"/>
</dbReference>
<sequence>MTRSGLASTLGLIALVVVSMLLLGNQGVQWFSPSDERVAYIRLTDANGLQEGSRVLDRGVEVGKVRGLTVDADRVEVEVGYAKDTRITQGAKVRVQNLSGLGETYLTIAQGDGAAVPDGARLEGVVDTADSTVGALSSSLSRLMKQLDPGTVQRLLARADDALPNGEQTVPTIDAGAVLTATSILRQLPDVGDLLQSFNSITPRAGDVGALLLSLDQPLRSFGKGYGEMAPYSVSYISEGDYPNVIRDGMLELFKVIQGFEDGAAPSVQYLSELMLPSVRAIAEPLSTINGGQLLDTALASVRGRSGAVTLRMAPSDTRPASPSSAKPSAAKPSGAAASSSKPAAPSARTAPSSTPAQPR</sequence>
<dbReference type="STRING" id="57704.SAMN04489793_5022"/>
<dbReference type="InterPro" id="IPR052336">
    <property type="entry name" value="MlaD_Phospholipid_Transporter"/>
</dbReference>
<dbReference type="EMBL" id="FNSA01000003">
    <property type="protein sequence ID" value="SED46228.1"/>
    <property type="molecule type" value="Genomic_DNA"/>
</dbReference>
<evidence type="ECO:0000313" key="3">
    <source>
        <dbReference type="EMBL" id="SED46228.1"/>
    </source>
</evidence>
<evidence type="ECO:0000256" key="1">
    <source>
        <dbReference type="SAM" id="MobiDB-lite"/>
    </source>
</evidence>
<evidence type="ECO:0000259" key="2">
    <source>
        <dbReference type="Pfam" id="PF02470"/>
    </source>
</evidence>
<keyword evidence="4" id="KW-1185">Reference proteome</keyword>
<dbReference type="InterPro" id="IPR003399">
    <property type="entry name" value="Mce/MlaD"/>
</dbReference>
<feature type="region of interest" description="Disordered" evidence="1">
    <location>
        <begin position="312"/>
        <end position="360"/>
    </location>
</feature>
<dbReference type="Pfam" id="PF02470">
    <property type="entry name" value="MlaD"/>
    <property type="match status" value="1"/>
</dbReference>
<reference evidence="4" key="1">
    <citation type="submission" date="2016-10" db="EMBL/GenBank/DDBJ databases">
        <authorList>
            <person name="Varghese N."/>
            <person name="Submissions S."/>
        </authorList>
    </citation>
    <scope>NUCLEOTIDE SEQUENCE [LARGE SCALE GENOMIC DNA]</scope>
    <source>
        <strain evidence="4">DSM 44234</strain>
    </source>
</reference>
<proteinExistence type="predicted"/>
<evidence type="ECO:0000313" key="4">
    <source>
        <dbReference type="Proteomes" id="UP000182241"/>
    </source>
</evidence>
<gene>
    <name evidence="3" type="ORF">SAMN04489793_5022</name>
</gene>
<feature type="domain" description="Mce/MlaD" evidence="2">
    <location>
        <begin position="40"/>
        <end position="111"/>
    </location>
</feature>
<protein>
    <submittedName>
        <fullName evidence="3">Phospholipid/cholesterol/gamma-HCH transport system substrate-binding protein</fullName>
    </submittedName>
</protein>